<dbReference type="PANTHER" id="PTHR48449:SF1">
    <property type="entry name" value="DUF1985 DOMAIN-CONTAINING PROTEIN"/>
    <property type="match status" value="1"/>
</dbReference>
<dbReference type="HOGENOM" id="CLU_017415_5_1_1"/>
<dbReference type="Proteomes" id="UP000032141">
    <property type="component" value="Chromosome C3"/>
</dbReference>
<dbReference type="InterPro" id="IPR015410">
    <property type="entry name" value="DUF1985"/>
</dbReference>
<keyword evidence="4" id="KW-1185">Reference proteome</keyword>
<reference evidence="3" key="2">
    <citation type="submission" date="2015-03" db="UniProtKB">
        <authorList>
            <consortium name="EnsemblPlants"/>
        </authorList>
    </citation>
    <scope>IDENTIFICATION</scope>
</reference>
<dbReference type="AlphaFoldDB" id="A0A0D3BJ28"/>
<feature type="domain" description="DUF1985" evidence="2">
    <location>
        <begin position="111"/>
        <end position="156"/>
    </location>
</feature>
<evidence type="ECO:0000256" key="1">
    <source>
        <dbReference type="SAM" id="MobiDB-lite"/>
    </source>
</evidence>
<organism evidence="3 4">
    <name type="scientific">Brassica oleracea var. oleracea</name>
    <dbReference type="NCBI Taxonomy" id="109376"/>
    <lineage>
        <taxon>Eukaryota</taxon>
        <taxon>Viridiplantae</taxon>
        <taxon>Streptophyta</taxon>
        <taxon>Embryophyta</taxon>
        <taxon>Tracheophyta</taxon>
        <taxon>Spermatophyta</taxon>
        <taxon>Magnoliopsida</taxon>
        <taxon>eudicotyledons</taxon>
        <taxon>Gunneridae</taxon>
        <taxon>Pentapetalae</taxon>
        <taxon>rosids</taxon>
        <taxon>malvids</taxon>
        <taxon>Brassicales</taxon>
        <taxon>Brassicaceae</taxon>
        <taxon>Brassiceae</taxon>
        <taxon>Brassica</taxon>
    </lineage>
</organism>
<dbReference type="eggNOG" id="ENOG502SYKR">
    <property type="taxonomic scope" value="Eukaryota"/>
</dbReference>
<reference evidence="3 4" key="1">
    <citation type="journal article" date="2014" name="Genome Biol.">
        <title>Transcriptome and methylome profiling reveals relics of genome dominance in the mesopolyploid Brassica oleracea.</title>
        <authorList>
            <person name="Parkin I.A."/>
            <person name="Koh C."/>
            <person name="Tang H."/>
            <person name="Robinson S.J."/>
            <person name="Kagale S."/>
            <person name="Clarke W.E."/>
            <person name="Town C.D."/>
            <person name="Nixon J."/>
            <person name="Krishnakumar V."/>
            <person name="Bidwell S.L."/>
            <person name="Denoeud F."/>
            <person name="Belcram H."/>
            <person name="Links M.G."/>
            <person name="Just J."/>
            <person name="Clarke C."/>
            <person name="Bender T."/>
            <person name="Huebert T."/>
            <person name="Mason A.S."/>
            <person name="Pires J.C."/>
            <person name="Barker G."/>
            <person name="Moore J."/>
            <person name="Walley P.G."/>
            <person name="Manoli S."/>
            <person name="Batley J."/>
            <person name="Edwards D."/>
            <person name="Nelson M.N."/>
            <person name="Wang X."/>
            <person name="Paterson A.H."/>
            <person name="King G."/>
            <person name="Bancroft I."/>
            <person name="Chalhoub B."/>
            <person name="Sharpe A.G."/>
        </authorList>
    </citation>
    <scope>NUCLEOTIDE SEQUENCE</scope>
    <source>
        <strain evidence="3 4">cv. TO1000</strain>
    </source>
</reference>
<dbReference type="Pfam" id="PF09331">
    <property type="entry name" value="DUF1985"/>
    <property type="match status" value="1"/>
</dbReference>
<name>A0A0D3BJ28_BRAOL</name>
<evidence type="ECO:0000259" key="2">
    <source>
        <dbReference type="Pfam" id="PF09331"/>
    </source>
</evidence>
<proteinExistence type="predicted"/>
<evidence type="ECO:0000313" key="4">
    <source>
        <dbReference type="Proteomes" id="UP000032141"/>
    </source>
</evidence>
<dbReference type="Gramene" id="Bo3g147850.1">
    <property type="protein sequence ID" value="Bo3g147850.1"/>
    <property type="gene ID" value="Bo3g147850"/>
</dbReference>
<sequence>MDNDDGAGGDNRRRSSRKTKLSGSDRGGSKTPHKDSCDDVRNRLPERLFATDRFPSERVNMYLTVDLLLWVRDVLSGTPEMDMLLVSCFGDLFRIPARWLFAGKVVHSMMTRQVVTKKKYEMWPVFGGGKPLRFSLVEFGEVTGLPCGEFEDGYSFDYQDQGGKL</sequence>
<evidence type="ECO:0000313" key="3">
    <source>
        <dbReference type="EnsemblPlants" id="Bo3g147850.1"/>
    </source>
</evidence>
<feature type="region of interest" description="Disordered" evidence="1">
    <location>
        <begin position="1"/>
        <end position="39"/>
    </location>
</feature>
<dbReference type="PANTHER" id="PTHR48449">
    <property type="entry name" value="DUF1985 DOMAIN-CONTAINING PROTEIN"/>
    <property type="match status" value="1"/>
</dbReference>
<accession>A0A0D3BJ28</accession>
<protein>
    <recommendedName>
        <fullName evidence="2">DUF1985 domain-containing protein</fullName>
    </recommendedName>
</protein>
<dbReference type="EnsemblPlants" id="Bo3g147850.1">
    <property type="protein sequence ID" value="Bo3g147850.1"/>
    <property type="gene ID" value="Bo3g147850"/>
</dbReference>